<keyword evidence="2" id="KW-1185">Reference proteome</keyword>
<name>A0ABU6CB35_9ACTN</name>
<sequence length="122" mass="13467">MTDGTDDRPLLDVATLQTRLARFAAARNWEPFHTPKNLAAALSVEAAELVEIFQWLTPEQSERVMDAPESAHRVEDEVADVLAYLLQLCEVLGIDALAALAAKIDRNENRFPAPAECHSPES</sequence>
<reference evidence="1 2" key="1">
    <citation type="submission" date="2022-10" db="EMBL/GenBank/DDBJ databases">
        <authorList>
            <person name="Xie J."/>
            <person name="Shen N."/>
        </authorList>
    </citation>
    <scope>NUCLEOTIDE SEQUENCE [LARGE SCALE GENOMIC DNA]</scope>
    <source>
        <strain evidence="1 2">DSM 41681</strain>
    </source>
</reference>
<dbReference type="SUPFAM" id="SSF101386">
    <property type="entry name" value="all-alpha NTP pyrophosphatases"/>
    <property type="match status" value="1"/>
</dbReference>
<evidence type="ECO:0000313" key="2">
    <source>
        <dbReference type="Proteomes" id="UP001352223"/>
    </source>
</evidence>
<dbReference type="EMBL" id="JAOZYB010000112">
    <property type="protein sequence ID" value="MEB3961858.1"/>
    <property type="molecule type" value="Genomic_DNA"/>
</dbReference>
<protein>
    <submittedName>
        <fullName evidence="1">Nucleotide pyrophosphohydrolase</fullName>
    </submittedName>
</protein>
<dbReference type="PIRSF" id="PIRSF029826">
    <property type="entry name" value="UCP029826_pph"/>
    <property type="match status" value="1"/>
</dbReference>
<gene>
    <name evidence="1" type="ORF">OKJ48_16630</name>
</gene>
<dbReference type="PANTHER" id="PTHR46523:SF1">
    <property type="entry name" value="DCTP PYROPHOSPHATASE 1"/>
    <property type="match status" value="1"/>
</dbReference>
<dbReference type="InterPro" id="IPR025984">
    <property type="entry name" value="DCTPP"/>
</dbReference>
<dbReference type="Gene3D" id="1.10.287.1080">
    <property type="entry name" value="MazG-like"/>
    <property type="match status" value="1"/>
</dbReference>
<dbReference type="PANTHER" id="PTHR46523">
    <property type="entry name" value="DCTP PYROPHOSPHATASE 1"/>
    <property type="match status" value="1"/>
</dbReference>
<proteinExistence type="predicted"/>
<dbReference type="CDD" id="cd11537">
    <property type="entry name" value="NTP-PPase_RS21-C6_like"/>
    <property type="match status" value="1"/>
</dbReference>
<dbReference type="Pfam" id="PF12643">
    <property type="entry name" value="MazG-like"/>
    <property type="match status" value="1"/>
</dbReference>
<organism evidence="1 2">
    <name type="scientific">Streptomyces kunmingensis</name>
    <dbReference type="NCBI Taxonomy" id="68225"/>
    <lineage>
        <taxon>Bacteria</taxon>
        <taxon>Bacillati</taxon>
        <taxon>Actinomycetota</taxon>
        <taxon>Actinomycetes</taxon>
        <taxon>Kitasatosporales</taxon>
        <taxon>Streptomycetaceae</taxon>
        <taxon>Streptomyces</taxon>
    </lineage>
</organism>
<evidence type="ECO:0000313" key="1">
    <source>
        <dbReference type="EMBL" id="MEB3961858.1"/>
    </source>
</evidence>
<dbReference type="Proteomes" id="UP001352223">
    <property type="component" value="Unassembled WGS sequence"/>
</dbReference>
<comment type="caution">
    <text evidence="1">The sequence shown here is derived from an EMBL/GenBank/DDBJ whole genome shotgun (WGS) entry which is preliminary data.</text>
</comment>
<dbReference type="InterPro" id="IPR052555">
    <property type="entry name" value="dCTP_Pyrophosphatase"/>
</dbReference>
<dbReference type="RefSeq" id="WP_324769220.1">
    <property type="nucleotide sequence ID" value="NZ_BAAATS010000027.1"/>
</dbReference>
<accession>A0ABU6CB35</accession>